<dbReference type="RefSeq" id="WP_166107195.1">
    <property type="nucleotide sequence ID" value="NZ_CP096257.1"/>
</dbReference>
<reference evidence="1" key="1">
    <citation type="journal article" date="2017" name="Syst. Appl. Microbiol.">
        <title>Soybeans inoculated with root zone soils of Canadian native legumes harbour diverse and novel Bradyrhizobium spp. that possess agricultural potential.</title>
        <authorList>
            <person name="Bromfield E.S.P."/>
            <person name="Cloutier S."/>
            <person name="Tambong J.T."/>
            <person name="Tran Thi T.V."/>
        </authorList>
    </citation>
    <scope>NUCLEOTIDE SEQUENCE</scope>
    <source>
        <strain evidence="1">1S5</strain>
    </source>
</reference>
<keyword evidence="1" id="KW-0614">Plasmid</keyword>
<sequence length="204" mass="22309">MLPLARFWTWLGAAYVPAAATGIFFVYNGTHRGVLISAGYLGLAASFAVGAILASVLALYVMGARKSATSTVAPPNTLFEDETHRSPLFSWGTVLVFAMAVLTGLACFGNRYVDSRIHLWDSPTPISDSFFGSRSKAFAAGCPKGPCFAMGQRMEGKKATDHVVEYVLYWTDGLLVFLFLCLLAALAFLIHAWRRRSEPPRYEL</sequence>
<evidence type="ECO:0000313" key="1">
    <source>
        <dbReference type="EMBL" id="UPT92360.1"/>
    </source>
</evidence>
<dbReference type="EMBL" id="CP096257">
    <property type="protein sequence ID" value="UPT92360.1"/>
    <property type="molecule type" value="Genomic_DNA"/>
</dbReference>
<evidence type="ECO:0000313" key="2">
    <source>
        <dbReference type="Proteomes" id="UP000551709"/>
    </source>
</evidence>
<name>A0A8T5VVZ3_9BRAD</name>
<proteinExistence type="predicted"/>
<protein>
    <submittedName>
        <fullName evidence="1">Uncharacterized protein</fullName>
    </submittedName>
</protein>
<reference evidence="1" key="2">
    <citation type="submission" date="2022-04" db="EMBL/GenBank/DDBJ databases">
        <authorList>
            <person name="Bromfield E.S.P."/>
            <person name="Cloutier S."/>
        </authorList>
    </citation>
    <scope>NUCLEOTIDE SEQUENCE</scope>
    <source>
        <strain evidence="1">1S5</strain>
        <plasmid evidence="1">pBb1S5b</plasmid>
    </source>
</reference>
<dbReference type="Proteomes" id="UP000551709">
    <property type="component" value="Plasmid pBb1S5b"/>
</dbReference>
<dbReference type="AlphaFoldDB" id="A0A8T5VVZ3"/>
<geneLocation type="plasmid" evidence="1 2">
    <name>pBb1S5b</name>
</geneLocation>
<accession>A0A8T5VVZ3</accession>
<organism evidence="1 2">
    <name type="scientific">Bradyrhizobium barranii subsp. apii</name>
    <dbReference type="NCBI Taxonomy" id="2819348"/>
    <lineage>
        <taxon>Bacteria</taxon>
        <taxon>Pseudomonadati</taxon>
        <taxon>Pseudomonadota</taxon>
        <taxon>Alphaproteobacteria</taxon>
        <taxon>Hyphomicrobiales</taxon>
        <taxon>Nitrobacteraceae</taxon>
        <taxon>Bradyrhizobium</taxon>
        <taxon>Bradyrhizobium barranii</taxon>
    </lineage>
</organism>
<gene>
    <name evidence="1" type="ORF">HAP41_0000049590</name>
</gene>